<evidence type="ECO:0000313" key="11">
    <source>
        <dbReference type="Proteomes" id="UP000481033"/>
    </source>
</evidence>
<name>A0A6M0RXC1_9CYAN</name>
<comment type="catalytic activity">
    <reaction evidence="1">
        <text>6-hydroxymethyl-7,8-dihydropterin + ATP = (7,8-dihydropterin-6-yl)methyl diphosphate + AMP + H(+)</text>
        <dbReference type="Rhea" id="RHEA:11412"/>
        <dbReference type="ChEBI" id="CHEBI:15378"/>
        <dbReference type="ChEBI" id="CHEBI:30616"/>
        <dbReference type="ChEBI" id="CHEBI:44841"/>
        <dbReference type="ChEBI" id="CHEBI:72950"/>
        <dbReference type="ChEBI" id="CHEBI:456215"/>
        <dbReference type="EC" id="2.7.6.3"/>
    </reaction>
</comment>
<dbReference type="EMBL" id="QXHD01000004">
    <property type="protein sequence ID" value="NEZ60381.1"/>
    <property type="molecule type" value="Genomic_DNA"/>
</dbReference>
<evidence type="ECO:0000256" key="2">
    <source>
        <dbReference type="ARBA" id="ARBA00005051"/>
    </source>
</evidence>
<evidence type="ECO:0000256" key="8">
    <source>
        <dbReference type="ARBA" id="ARBA00022909"/>
    </source>
</evidence>
<proteinExistence type="predicted"/>
<protein>
    <recommendedName>
        <fullName evidence="3">2-amino-4-hydroxy-6-hydroxymethyldihydropteridine diphosphokinase</fullName>
        <ecNumber evidence="3">2.7.6.3</ecNumber>
    </recommendedName>
</protein>
<evidence type="ECO:0000313" key="10">
    <source>
        <dbReference type="EMBL" id="NEZ60381.1"/>
    </source>
</evidence>
<keyword evidence="11" id="KW-1185">Reference proteome</keyword>
<dbReference type="GO" id="GO:0046654">
    <property type="term" value="P:tetrahydrofolate biosynthetic process"/>
    <property type="evidence" value="ECO:0007669"/>
    <property type="project" value="UniProtKB-UniPathway"/>
</dbReference>
<keyword evidence="7" id="KW-0067">ATP-binding</keyword>
<dbReference type="SUPFAM" id="SSF55083">
    <property type="entry name" value="6-hydroxymethyl-7,8-dihydropterin pyrophosphokinase, HPPK"/>
    <property type="match status" value="1"/>
</dbReference>
<accession>A0A6M0RXC1</accession>
<dbReference type="PROSITE" id="PS00794">
    <property type="entry name" value="HPPK"/>
    <property type="match status" value="1"/>
</dbReference>
<dbReference type="CDD" id="cd00483">
    <property type="entry name" value="HPPK"/>
    <property type="match status" value="1"/>
</dbReference>
<gene>
    <name evidence="10" type="primary">folK</name>
    <name evidence="10" type="ORF">DXZ20_33010</name>
</gene>
<dbReference type="PANTHER" id="PTHR43071">
    <property type="entry name" value="2-AMINO-4-HYDROXY-6-HYDROXYMETHYLDIHYDROPTERIDINE PYROPHOSPHOKINASE"/>
    <property type="match status" value="1"/>
</dbReference>
<comment type="pathway">
    <text evidence="2">Cofactor biosynthesis; tetrahydrofolate biosynthesis; 2-amino-4-hydroxy-6-hydroxymethyl-7,8-dihydropteridine diphosphate from 7,8-dihydroneopterin triphosphate: step 4/4.</text>
</comment>
<evidence type="ECO:0000259" key="9">
    <source>
        <dbReference type="PROSITE" id="PS00794"/>
    </source>
</evidence>
<evidence type="ECO:0000256" key="7">
    <source>
        <dbReference type="ARBA" id="ARBA00022840"/>
    </source>
</evidence>
<dbReference type="GO" id="GO:0003848">
    <property type="term" value="F:2-amino-4-hydroxy-6-hydroxymethyldihydropteridine diphosphokinase activity"/>
    <property type="evidence" value="ECO:0007669"/>
    <property type="project" value="UniProtKB-EC"/>
</dbReference>
<dbReference type="AlphaFoldDB" id="A0A6M0RXC1"/>
<dbReference type="Proteomes" id="UP000481033">
    <property type="component" value="Unassembled WGS sequence"/>
</dbReference>
<dbReference type="RefSeq" id="WP_163702931.1">
    <property type="nucleotide sequence ID" value="NZ_QXHD01000004.1"/>
</dbReference>
<dbReference type="GO" id="GO:0016301">
    <property type="term" value="F:kinase activity"/>
    <property type="evidence" value="ECO:0007669"/>
    <property type="project" value="UniProtKB-KW"/>
</dbReference>
<dbReference type="GO" id="GO:0046656">
    <property type="term" value="P:folic acid biosynthetic process"/>
    <property type="evidence" value="ECO:0007669"/>
    <property type="project" value="UniProtKB-KW"/>
</dbReference>
<evidence type="ECO:0000256" key="6">
    <source>
        <dbReference type="ARBA" id="ARBA00022777"/>
    </source>
</evidence>
<evidence type="ECO:0000256" key="1">
    <source>
        <dbReference type="ARBA" id="ARBA00000198"/>
    </source>
</evidence>
<dbReference type="PANTHER" id="PTHR43071:SF1">
    <property type="entry name" value="2-AMINO-4-HYDROXY-6-HYDROXYMETHYLDIHYDROPTERIDINE PYROPHOSPHOKINASE"/>
    <property type="match status" value="1"/>
</dbReference>
<dbReference type="NCBIfam" id="TIGR01498">
    <property type="entry name" value="folK"/>
    <property type="match status" value="1"/>
</dbReference>
<reference evidence="10 11" key="1">
    <citation type="journal article" date="2020" name="Microb. Ecol.">
        <title>Ecogenomics of the Marine Benthic Filamentous Cyanobacterium Adonisia.</title>
        <authorList>
            <person name="Walter J.M."/>
            <person name="Coutinho F.H."/>
            <person name="Leomil L."/>
            <person name="Hargreaves P.I."/>
            <person name="Campeao M.E."/>
            <person name="Vieira V.V."/>
            <person name="Silva B.S."/>
            <person name="Fistarol G.O."/>
            <person name="Salomon P.S."/>
            <person name="Sawabe T."/>
            <person name="Mino S."/>
            <person name="Hosokawa M."/>
            <person name="Miyashita H."/>
            <person name="Maruyama F."/>
            <person name="van Verk M.C."/>
            <person name="Dutilh B.E."/>
            <person name="Thompson C.C."/>
            <person name="Thompson F.L."/>
        </authorList>
    </citation>
    <scope>NUCLEOTIDE SEQUENCE [LARGE SCALE GENOMIC DNA]</scope>
    <source>
        <strain evidence="10 11">CCMR0081</strain>
    </source>
</reference>
<keyword evidence="6 10" id="KW-0418">Kinase</keyword>
<evidence type="ECO:0000256" key="5">
    <source>
        <dbReference type="ARBA" id="ARBA00022741"/>
    </source>
</evidence>
<dbReference type="InterPro" id="IPR000550">
    <property type="entry name" value="Hppk"/>
</dbReference>
<dbReference type="InterPro" id="IPR035907">
    <property type="entry name" value="Hppk_sf"/>
</dbReference>
<evidence type="ECO:0000256" key="3">
    <source>
        <dbReference type="ARBA" id="ARBA00013253"/>
    </source>
</evidence>
<dbReference type="Pfam" id="PF01288">
    <property type="entry name" value="HPPK"/>
    <property type="match status" value="1"/>
</dbReference>
<dbReference type="UniPathway" id="UPA00077">
    <property type="reaction ID" value="UER00155"/>
</dbReference>
<dbReference type="EC" id="2.7.6.3" evidence="3"/>
<sequence>MPGLVTTQQNSMETACAIALGSNLGDSEQTIEAALAQLDRGGMRLRRRSQLYKTAPVGPPQPDYINASAVFHTTLRPDQVLQLLLVTEASFGRIRRERWGPRTLDLDLLFYGDQIIDTPRLILPHPRMHERAFVLVPLSEIAADWRHPVRQRTVKELLGQVDTAGVYPLVA</sequence>
<keyword evidence="4 10" id="KW-0808">Transferase</keyword>
<keyword evidence="5" id="KW-0547">Nucleotide-binding</keyword>
<organism evidence="10 11">
    <name type="scientific">Adonisia turfae CCMR0081</name>
    <dbReference type="NCBI Taxonomy" id="2292702"/>
    <lineage>
        <taxon>Bacteria</taxon>
        <taxon>Bacillati</taxon>
        <taxon>Cyanobacteriota</taxon>
        <taxon>Adonisia</taxon>
        <taxon>Adonisia turfae</taxon>
    </lineage>
</organism>
<evidence type="ECO:0000256" key="4">
    <source>
        <dbReference type="ARBA" id="ARBA00022679"/>
    </source>
</evidence>
<dbReference type="Gene3D" id="3.30.70.560">
    <property type="entry name" value="7,8-Dihydro-6-hydroxymethylpterin-pyrophosphokinase HPPK"/>
    <property type="match status" value="1"/>
</dbReference>
<comment type="caution">
    <text evidence="10">The sequence shown here is derived from an EMBL/GenBank/DDBJ whole genome shotgun (WGS) entry which is preliminary data.</text>
</comment>
<feature type="domain" description="7,8-dihydro-6-hydroxymethylpterin-pyrophosphokinase" evidence="9">
    <location>
        <begin position="98"/>
        <end position="109"/>
    </location>
</feature>
<keyword evidence="8" id="KW-0289">Folate biosynthesis</keyword>
<dbReference type="GO" id="GO:0005524">
    <property type="term" value="F:ATP binding"/>
    <property type="evidence" value="ECO:0007669"/>
    <property type="project" value="UniProtKB-KW"/>
</dbReference>